<dbReference type="EMBL" id="VBPB01000344">
    <property type="protein sequence ID" value="TMQ69074.1"/>
    <property type="molecule type" value="Genomic_DNA"/>
</dbReference>
<dbReference type="Proteomes" id="UP000319771">
    <property type="component" value="Unassembled WGS sequence"/>
</dbReference>
<gene>
    <name evidence="3" type="ORF">E6K81_15750</name>
</gene>
<feature type="transmembrane region" description="Helical" evidence="1">
    <location>
        <begin position="64"/>
        <end position="83"/>
    </location>
</feature>
<feature type="domain" description="EamA" evidence="2">
    <location>
        <begin position="7"/>
        <end position="132"/>
    </location>
</feature>
<keyword evidence="1" id="KW-1133">Transmembrane helix</keyword>
<feature type="transmembrane region" description="Helical" evidence="1">
    <location>
        <begin position="33"/>
        <end position="52"/>
    </location>
</feature>
<dbReference type="AlphaFoldDB" id="A0A538TZK2"/>
<dbReference type="GO" id="GO:0016020">
    <property type="term" value="C:membrane"/>
    <property type="evidence" value="ECO:0007669"/>
    <property type="project" value="InterPro"/>
</dbReference>
<keyword evidence="1" id="KW-0472">Membrane</keyword>
<dbReference type="InterPro" id="IPR037185">
    <property type="entry name" value="EmrE-like"/>
</dbReference>
<organism evidence="3 4">
    <name type="scientific">Eiseniibacteriota bacterium</name>
    <dbReference type="NCBI Taxonomy" id="2212470"/>
    <lineage>
        <taxon>Bacteria</taxon>
        <taxon>Candidatus Eiseniibacteriota</taxon>
    </lineage>
</organism>
<evidence type="ECO:0000313" key="4">
    <source>
        <dbReference type="Proteomes" id="UP000319771"/>
    </source>
</evidence>
<evidence type="ECO:0000313" key="3">
    <source>
        <dbReference type="EMBL" id="TMQ69074.1"/>
    </source>
</evidence>
<dbReference type="Pfam" id="PF00892">
    <property type="entry name" value="EamA"/>
    <property type="match status" value="1"/>
</dbReference>
<accession>A0A538TZK2</accession>
<dbReference type="InterPro" id="IPR000620">
    <property type="entry name" value="EamA_dom"/>
</dbReference>
<feature type="transmembrane region" description="Helical" evidence="1">
    <location>
        <begin position="90"/>
        <end position="110"/>
    </location>
</feature>
<feature type="transmembrane region" description="Helical" evidence="1">
    <location>
        <begin position="116"/>
        <end position="138"/>
    </location>
</feature>
<feature type="transmembrane region" description="Helical" evidence="1">
    <location>
        <begin position="6"/>
        <end position="26"/>
    </location>
</feature>
<feature type="transmembrane region" description="Helical" evidence="1">
    <location>
        <begin position="150"/>
        <end position="171"/>
    </location>
</feature>
<comment type="caution">
    <text evidence="3">The sequence shown here is derived from an EMBL/GenBank/DDBJ whole genome shotgun (WGS) entry which is preliminary data.</text>
</comment>
<keyword evidence="1" id="KW-0812">Transmembrane</keyword>
<feature type="transmembrane region" description="Helical" evidence="1">
    <location>
        <begin position="263"/>
        <end position="281"/>
    </location>
</feature>
<evidence type="ECO:0000259" key="2">
    <source>
        <dbReference type="Pfam" id="PF00892"/>
    </source>
</evidence>
<feature type="transmembrane region" description="Helical" evidence="1">
    <location>
        <begin position="235"/>
        <end position="257"/>
    </location>
</feature>
<evidence type="ECO:0000256" key="1">
    <source>
        <dbReference type="SAM" id="Phobius"/>
    </source>
</evidence>
<reference evidence="3 4" key="1">
    <citation type="journal article" date="2019" name="Nat. Microbiol.">
        <title>Mediterranean grassland soil C-N compound turnover is dependent on rainfall and depth, and is mediated by genomically divergent microorganisms.</title>
        <authorList>
            <person name="Diamond S."/>
            <person name="Andeer P.F."/>
            <person name="Li Z."/>
            <person name="Crits-Christoph A."/>
            <person name="Burstein D."/>
            <person name="Anantharaman K."/>
            <person name="Lane K.R."/>
            <person name="Thomas B.C."/>
            <person name="Pan C."/>
            <person name="Northen T.R."/>
            <person name="Banfield J.F."/>
        </authorList>
    </citation>
    <scope>NUCLEOTIDE SEQUENCE [LARGE SCALE GENOMIC DNA]</scope>
    <source>
        <strain evidence="3">WS_11</strain>
    </source>
</reference>
<sequence length="282" mass="28025">MTPPFAIAVLSSVLWGIADFTGGIAAKRAPAMLVTAFSGLGALAVLMVAMPFMPGAPTAADLGWGAAAGVCGAAGASLMYRALALGPMSLASPVFSLIGLCVPVGFGLVAGERPSVVAGLGVGLAILAIPLLSNTGAGPGHFPRAHVRRTLVVSIAAGLVIGWFLVFMARIGAHSGLWPLAVARGTAMGLLAGWFLARRSSLVLPAAARPISLGAGALDSAANVAFLIAVHRAPLVLVSALVSLAPATTVLTARFALRERWSVAQGAGLVVALAAGVCISVG</sequence>
<dbReference type="SUPFAM" id="SSF103481">
    <property type="entry name" value="Multidrug resistance efflux transporter EmrE"/>
    <property type="match status" value="2"/>
</dbReference>
<proteinExistence type="predicted"/>
<protein>
    <submittedName>
        <fullName evidence="3">DMT family transporter</fullName>
    </submittedName>
</protein>
<feature type="transmembrane region" description="Helical" evidence="1">
    <location>
        <begin position="177"/>
        <end position="197"/>
    </location>
</feature>
<name>A0A538TZK2_UNCEI</name>